<dbReference type="AlphaFoldDB" id="A0A699RER9"/>
<keyword evidence="1" id="KW-0175">Coiled coil</keyword>
<evidence type="ECO:0000313" key="2">
    <source>
        <dbReference type="EMBL" id="GFC83888.1"/>
    </source>
</evidence>
<proteinExistence type="predicted"/>
<sequence length="98" mass="11602">ALMRLQLRKKAAKRRRLNKEAEDVEELKQHLEIVPDEDENVYTEATLLARKVPVVDYQIVHFNSKPHYKIIRADGTHQLYVSFITLLKNFDREDLESL</sequence>
<comment type="caution">
    <text evidence="2">The sequence shown here is derived from an EMBL/GenBank/DDBJ whole genome shotgun (WGS) entry which is preliminary data.</text>
</comment>
<feature type="non-terminal residue" evidence="2">
    <location>
        <position position="1"/>
    </location>
</feature>
<reference evidence="2" key="1">
    <citation type="journal article" date="2019" name="Sci. Rep.">
        <title>Draft genome of Tanacetum cinerariifolium, the natural source of mosquito coil.</title>
        <authorList>
            <person name="Yamashiro T."/>
            <person name="Shiraishi A."/>
            <person name="Satake H."/>
            <person name="Nakayama K."/>
        </authorList>
    </citation>
    <scope>NUCLEOTIDE SEQUENCE</scope>
</reference>
<dbReference type="EMBL" id="BKCJ011091819">
    <property type="protein sequence ID" value="GFC83888.1"/>
    <property type="molecule type" value="Genomic_DNA"/>
</dbReference>
<feature type="coiled-coil region" evidence="1">
    <location>
        <begin position="2"/>
        <end position="34"/>
    </location>
</feature>
<gene>
    <name evidence="2" type="ORF">Tci_855858</name>
</gene>
<protein>
    <submittedName>
        <fullName evidence="2">Uncharacterized protein</fullName>
    </submittedName>
</protein>
<organism evidence="2">
    <name type="scientific">Tanacetum cinerariifolium</name>
    <name type="common">Dalmatian daisy</name>
    <name type="synonym">Chrysanthemum cinerariifolium</name>
    <dbReference type="NCBI Taxonomy" id="118510"/>
    <lineage>
        <taxon>Eukaryota</taxon>
        <taxon>Viridiplantae</taxon>
        <taxon>Streptophyta</taxon>
        <taxon>Embryophyta</taxon>
        <taxon>Tracheophyta</taxon>
        <taxon>Spermatophyta</taxon>
        <taxon>Magnoliopsida</taxon>
        <taxon>eudicotyledons</taxon>
        <taxon>Gunneridae</taxon>
        <taxon>Pentapetalae</taxon>
        <taxon>asterids</taxon>
        <taxon>campanulids</taxon>
        <taxon>Asterales</taxon>
        <taxon>Asteraceae</taxon>
        <taxon>Asteroideae</taxon>
        <taxon>Anthemideae</taxon>
        <taxon>Anthemidinae</taxon>
        <taxon>Tanacetum</taxon>
    </lineage>
</organism>
<name>A0A699RER9_TANCI</name>
<evidence type="ECO:0000256" key="1">
    <source>
        <dbReference type="SAM" id="Coils"/>
    </source>
</evidence>
<accession>A0A699RER9</accession>